<gene>
    <name evidence="2" type="ORF">PR018_03985</name>
</gene>
<keyword evidence="1" id="KW-0472">Membrane</keyword>
<evidence type="ECO:0000313" key="2">
    <source>
        <dbReference type="EMBL" id="WFS24840.1"/>
    </source>
</evidence>
<dbReference type="Proteomes" id="UP000318939">
    <property type="component" value="Chromosome"/>
</dbReference>
<reference evidence="2" key="1">
    <citation type="journal article" date="2019" name="Phytopathology">
        <title>A Novel Group of Rhizobium tumorigenes-Like Agrobacteria Associated with Crown Gall Disease of Rhododendron and Blueberry.</title>
        <authorList>
            <person name="Kuzmanovic N."/>
            <person name="Behrens P."/>
            <person name="Idczak E."/>
            <person name="Wagner S."/>
            <person name="Gotz M."/>
            <person name="Sproer C."/>
            <person name="Bunk B."/>
            <person name="Overmann J."/>
            <person name="Smalla K."/>
        </authorList>
    </citation>
    <scope>NUCLEOTIDE SEQUENCE</scope>
    <source>
        <strain evidence="2">Rho-6.2</strain>
    </source>
</reference>
<feature type="transmembrane region" description="Helical" evidence="1">
    <location>
        <begin position="30"/>
        <end position="48"/>
    </location>
</feature>
<organism evidence="2 3">
    <name type="scientific">Rhizobium rhododendri</name>
    <dbReference type="NCBI Taxonomy" id="2506430"/>
    <lineage>
        <taxon>Bacteria</taxon>
        <taxon>Pseudomonadati</taxon>
        <taxon>Pseudomonadota</taxon>
        <taxon>Alphaproteobacteria</taxon>
        <taxon>Hyphomicrobiales</taxon>
        <taxon>Rhizobiaceae</taxon>
        <taxon>Rhizobium/Agrobacterium group</taxon>
        <taxon>Rhizobium</taxon>
    </lineage>
</organism>
<dbReference type="RefSeq" id="WP_142829718.1">
    <property type="nucleotide sequence ID" value="NZ_CP117267.1"/>
</dbReference>
<evidence type="ECO:0000256" key="1">
    <source>
        <dbReference type="SAM" id="Phobius"/>
    </source>
</evidence>
<keyword evidence="3" id="KW-1185">Reference proteome</keyword>
<keyword evidence="1" id="KW-1133">Transmembrane helix</keyword>
<accession>A0ABY8IMX3</accession>
<keyword evidence="1" id="KW-0812">Transmembrane</keyword>
<dbReference type="EMBL" id="CP117267">
    <property type="protein sequence ID" value="WFS24840.1"/>
    <property type="molecule type" value="Genomic_DNA"/>
</dbReference>
<evidence type="ECO:0000313" key="3">
    <source>
        <dbReference type="Proteomes" id="UP000318939"/>
    </source>
</evidence>
<proteinExistence type="predicted"/>
<sequence length="217" mass="24892">MAKTTLNRNVRMAQPPFERSVFINCPFDEAFAPILQAIAFCVVFLGFFPRLAPENRDNAASRLEKIVELIKGSKYGIHDLSRCQATSIGQYSRMNMPFELGMDHACKRFGNSLLSEKVILILEQERFDYQKSLSDIAGWDIQAHQGDFAKAVRHARTWLVAQPSTARVSPSKILGEYLAFQEWYWKRELAAGSSEEDIREYPTVEVIEAMHEWKRQA</sequence>
<protein>
    <submittedName>
        <fullName evidence="2">Uncharacterized protein</fullName>
    </submittedName>
</protein>
<reference evidence="2" key="2">
    <citation type="journal article" date="2023" name="MicrobiologyOpen">
        <title>Genomics of the tumorigenes clade of the family Rhizobiaceae and description of Rhizobium rhododendri sp. nov.</title>
        <authorList>
            <person name="Kuzmanovic N."/>
            <person name="diCenzo G.C."/>
            <person name="Bunk B."/>
            <person name="Sproeer C."/>
            <person name="Fruehling A."/>
            <person name="Neumann-Schaal M."/>
            <person name="Overmann J."/>
            <person name="Smalla K."/>
        </authorList>
    </citation>
    <scope>NUCLEOTIDE SEQUENCE</scope>
    <source>
        <strain evidence="2">Rho-6.2</strain>
    </source>
</reference>
<name>A0ABY8IMX3_9HYPH</name>